<accession>A0A7K1SKW0</accession>
<comment type="caution">
    <text evidence="1">The sequence shown here is derived from an EMBL/GenBank/DDBJ whole genome shotgun (WGS) entry which is preliminary data.</text>
</comment>
<organism evidence="1 2">
    <name type="scientific">Spirosoma arboris</name>
    <dbReference type="NCBI Taxonomy" id="2682092"/>
    <lineage>
        <taxon>Bacteria</taxon>
        <taxon>Pseudomonadati</taxon>
        <taxon>Bacteroidota</taxon>
        <taxon>Cytophagia</taxon>
        <taxon>Cytophagales</taxon>
        <taxon>Cytophagaceae</taxon>
        <taxon>Spirosoma</taxon>
    </lineage>
</organism>
<dbReference type="EMBL" id="WPIN01000016">
    <property type="protein sequence ID" value="MVM34452.1"/>
    <property type="molecule type" value="Genomic_DNA"/>
</dbReference>
<sequence length="54" mass="6110">MLFFIMICHRSEISFPIGIQVSGVGLHFCYYFIDPSSLFLFGETDMATGCRVIV</sequence>
<name>A0A7K1SKW0_9BACT</name>
<protein>
    <submittedName>
        <fullName evidence="1">Uncharacterized protein</fullName>
    </submittedName>
</protein>
<reference evidence="1 2" key="1">
    <citation type="submission" date="2019-12" db="EMBL/GenBank/DDBJ databases">
        <title>Spirosoma sp. HMF4905 genome sequencing and assembly.</title>
        <authorList>
            <person name="Kang H."/>
            <person name="Cha I."/>
            <person name="Kim H."/>
            <person name="Joh K."/>
        </authorList>
    </citation>
    <scope>NUCLEOTIDE SEQUENCE [LARGE SCALE GENOMIC DNA]</scope>
    <source>
        <strain evidence="1 2">HMF4905</strain>
    </source>
</reference>
<dbReference type="Proteomes" id="UP000436006">
    <property type="component" value="Unassembled WGS sequence"/>
</dbReference>
<evidence type="ECO:0000313" key="1">
    <source>
        <dbReference type="EMBL" id="MVM34452.1"/>
    </source>
</evidence>
<evidence type="ECO:0000313" key="2">
    <source>
        <dbReference type="Proteomes" id="UP000436006"/>
    </source>
</evidence>
<keyword evidence="2" id="KW-1185">Reference proteome</keyword>
<dbReference type="RefSeq" id="WP_157589275.1">
    <property type="nucleotide sequence ID" value="NZ_WPIN01000016.1"/>
</dbReference>
<gene>
    <name evidence="1" type="ORF">GO755_30755</name>
</gene>
<dbReference type="AlphaFoldDB" id="A0A7K1SKW0"/>
<proteinExistence type="predicted"/>